<dbReference type="RefSeq" id="WP_228716260.1">
    <property type="nucleotide sequence ID" value="NZ_CP090180.1"/>
</dbReference>
<reference evidence="1" key="1">
    <citation type="submission" date="2022-09" db="EMBL/GenBank/DDBJ databases">
        <title>Intensive care unit water sources are persistently colonized with multi-drug resistant bacteria and are the site of extensive horizontal gene transfer of antibiotic resistance genes.</title>
        <authorList>
            <person name="Diorio-Toth L."/>
        </authorList>
    </citation>
    <scope>NUCLEOTIDE SEQUENCE</scope>
    <source>
        <strain evidence="1">GD03885</strain>
    </source>
</reference>
<proteinExistence type="predicted"/>
<comment type="caution">
    <text evidence="1">The sequence shown here is derived from an EMBL/GenBank/DDBJ whole genome shotgun (WGS) entry which is preliminary data.</text>
</comment>
<accession>A0AA42MB49</accession>
<organism evidence="1 2">
    <name type="scientific">Acinetobacter johnsonii</name>
    <dbReference type="NCBI Taxonomy" id="40214"/>
    <lineage>
        <taxon>Bacteria</taxon>
        <taxon>Pseudomonadati</taxon>
        <taxon>Pseudomonadota</taxon>
        <taxon>Gammaproteobacteria</taxon>
        <taxon>Moraxellales</taxon>
        <taxon>Moraxellaceae</taxon>
        <taxon>Acinetobacter</taxon>
    </lineage>
</organism>
<protein>
    <submittedName>
        <fullName evidence="1">Uncharacterized protein</fullName>
    </submittedName>
</protein>
<gene>
    <name evidence="1" type="ORF">N5C97_11630</name>
</gene>
<evidence type="ECO:0000313" key="1">
    <source>
        <dbReference type="EMBL" id="MDH0827131.1"/>
    </source>
</evidence>
<evidence type="ECO:0000313" key="2">
    <source>
        <dbReference type="Proteomes" id="UP001160116"/>
    </source>
</evidence>
<sequence length="93" mass="11059">MKIGNKEVHICECLKEIMVKEIDLGNSIRSYNETPEWPEQDSRFVFLENKINITSLNDLPEWISVRVNNDMHYTWYNEIYCKKHHDLLAAGDM</sequence>
<dbReference type="AlphaFoldDB" id="A0AA42MB49"/>
<dbReference type="EMBL" id="JAOCCL010000029">
    <property type="protein sequence ID" value="MDH0827131.1"/>
    <property type="molecule type" value="Genomic_DNA"/>
</dbReference>
<dbReference type="Proteomes" id="UP001160116">
    <property type="component" value="Unassembled WGS sequence"/>
</dbReference>
<name>A0AA42MB49_ACIJO</name>